<dbReference type="SMART" id="SM00212">
    <property type="entry name" value="UBCc"/>
    <property type="match status" value="1"/>
</dbReference>
<dbReference type="OrthoDB" id="7851174at2759"/>
<gene>
    <name evidence="8" type="primary">UBC4_2</name>
    <name evidence="8" type="ORF">CU097_010497</name>
</gene>
<evidence type="ECO:0000256" key="4">
    <source>
        <dbReference type="ARBA" id="ARBA00022840"/>
    </source>
</evidence>
<dbReference type="GO" id="GO:0004842">
    <property type="term" value="F:ubiquitin-protein transferase activity"/>
    <property type="evidence" value="ECO:0007669"/>
    <property type="project" value="UniProtKB-ARBA"/>
</dbReference>
<evidence type="ECO:0000256" key="6">
    <source>
        <dbReference type="RuleBase" id="RU362109"/>
    </source>
</evidence>
<evidence type="ECO:0000313" key="9">
    <source>
        <dbReference type="Proteomes" id="UP000252139"/>
    </source>
</evidence>
<comment type="similarity">
    <text evidence="6">Belongs to the ubiquitin-conjugating enzyme family.</text>
</comment>
<name>A0A367K4U7_RHIAZ</name>
<accession>A0A367K4U7</accession>
<dbReference type="SUPFAM" id="SSF54495">
    <property type="entry name" value="UBC-like"/>
    <property type="match status" value="1"/>
</dbReference>
<organism evidence="8 9">
    <name type="scientific">Rhizopus azygosporus</name>
    <name type="common">Rhizopus microsporus var. azygosporus</name>
    <dbReference type="NCBI Taxonomy" id="86630"/>
    <lineage>
        <taxon>Eukaryota</taxon>
        <taxon>Fungi</taxon>
        <taxon>Fungi incertae sedis</taxon>
        <taxon>Mucoromycota</taxon>
        <taxon>Mucoromycotina</taxon>
        <taxon>Mucoromycetes</taxon>
        <taxon>Mucorales</taxon>
        <taxon>Mucorineae</taxon>
        <taxon>Rhizopodaceae</taxon>
        <taxon>Rhizopus</taxon>
    </lineage>
</organism>
<evidence type="ECO:0000256" key="1">
    <source>
        <dbReference type="ARBA" id="ARBA00022679"/>
    </source>
</evidence>
<dbReference type="Gene3D" id="3.10.110.10">
    <property type="entry name" value="Ubiquitin Conjugating Enzyme"/>
    <property type="match status" value="1"/>
</dbReference>
<dbReference type="CDD" id="cd23792">
    <property type="entry name" value="UBCc_UBE2D"/>
    <property type="match status" value="1"/>
</dbReference>
<dbReference type="Pfam" id="PF00179">
    <property type="entry name" value="UQ_con"/>
    <property type="match status" value="1"/>
</dbReference>
<dbReference type="FunFam" id="3.10.110.10:FF:000010">
    <property type="entry name" value="Ubiquitin-conjugating enzyme E2-16 kDa"/>
    <property type="match status" value="1"/>
</dbReference>
<evidence type="ECO:0000256" key="2">
    <source>
        <dbReference type="ARBA" id="ARBA00022741"/>
    </source>
</evidence>
<dbReference type="EMBL" id="PJQL01000298">
    <property type="protein sequence ID" value="RCH97208.1"/>
    <property type="molecule type" value="Genomic_DNA"/>
</dbReference>
<evidence type="ECO:0000256" key="3">
    <source>
        <dbReference type="ARBA" id="ARBA00022786"/>
    </source>
</evidence>
<dbReference type="STRING" id="86630.A0A367K4U7"/>
<sequence length="187" mass="21720">MALKRINKELKDLERDPPSSCSAGPIGDDLFHWQATIMGPEDSPYQGGVFFLSIHFPTDYPFKPPKINFTTKIYHPNINGNGSICLDILKDQWSPALTISKVLLSVCSLLTDPNPDDPLVPELAHIYKTDRARYEATARDWTRKYASKFRKNKDIQDCIFNFLNSVKRERCMQFKKRDWKLYLYNNK</sequence>
<dbReference type="InterPro" id="IPR023313">
    <property type="entry name" value="UBQ-conjugating_AS"/>
</dbReference>
<dbReference type="PANTHER" id="PTHR24068">
    <property type="entry name" value="UBIQUITIN-CONJUGATING ENZYME E2"/>
    <property type="match status" value="1"/>
</dbReference>
<reference evidence="8 9" key="1">
    <citation type="journal article" date="2018" name="G3 (Bethesda)">
        <title>Phylogenetic and Phylogenomic Definition of Rhizopus Species.</title>
        <authorList>
            <person name="Gryganskyi A.P."/>
            <person name="Golan J."/>
            <person name="Dolatabadi S."/>
            <person name="Mondo S."/>
            <person name="Robb S."/>
            <person name="Idnurm A."/>
            <person name="Muszewska A."/>
            <person name="Steczkiewicz K."/>
            <person name="Masonjones S."/>
            <person name="Liao H.L."/>
            <person name="Gajdeczka M.T."/>
            <person name="Anike F."/>
            <person name="Vuek A."/>
            <person name="Anishchenko I.M."/>
            <person name="Voigt K."/>
            <person name="de Hoog G.S."/>
            <person name="Smith M.E."/>
            <person name="Heitman J."/>
            <person name="Vilgalys R."/>
            <person name="Stajich J.E."/>
        </authorList>
    </citation>
    <scope>NUCLEOTIDE SEQUENCE [LARGE SCALE GENOMIC DNA]</scope>
    <source>
        <strain evidence="8 9">CBS 357.93</strain>
    </source>
</reference>
<dbReference type="PROSITE" id="PS50127">
    <property type="entry name" value="UBC_2"/>
    <property type="match status" value="1"/>
</dbReference>
<keyword evidence="3 6" id="KW-0833">Ubl conjugation pathway</keyword>
<comment type="caution">
    <text evidence="8">The sequence shown here is derived from an EMBL/GenBank/DDBJ whole genome shotgun (WGS) entry which is preliminary data.</text>
</comment>
<evidence type="ECO:0000259" key="7">
    <source>
        <dbReference type="PROSITE" id="PS50127"/>
    </source>
</evidence>
<keyword evidence="2 6" id="KW-0547">Nucleotide-binding</keyword>
<evidence type="ECO:0000313" key="8">
    <source>
        <dbReference type="EMBL" id="RCH97208.1"/>
    </source>
</evidence>
<keyword evidence="4 6" id="KW-0067">ATP-binding</keyword>
<dbReference type="GO" id="GO:0005524">
    <property type="term" value="F:ATP binding"/>
    <property type="evidence" value="ECO:0007669"/>
    <property type="project" value="UniProtKB-UniRule"/>
</dbReference>
<feature type="active site" description="Glycyl thioester intermediate" evidence="5">
    <location>
        <position position="85"/>
    </location>
</feature>
<dbReference type="AlphaFoldDB" id="A0A367K4U7"/>
<dbReference type="InterPro" id="IPR016135">
    <property type="entry name" value="UBQ-conjugating_enzyme/RWD"/>
</dbReference>
<keyword evidence="1" id="KW-0808">Transferase</keyword>
<dbReference type="InterPro" id="IPR000608">
    <property type="entry name" value="UBC"/>
</dbReference>
<dbReference type="Proteomes" id="UP000252139">
    <property type="component" value="Unassembled WGS sequence"/>
</dbReference>
<proteinExistence type="inferred from homology"/>
<feature type="domain" description="UBC core" evidence="7">
    <location>
        <begin position="1"/>
        <end position="147"/>
    </location>
</feature>
<protein>
    <submittedName>
        <fullName evidence="8">Ubiquitin-conjugating enzyme E2 4</fullName>
    </submittedName>
</protein>
<keyword evidence="9" id="KW-1185">Reference proteome</keyword>
<dbReference type="PROSITE" id="PS00183">
    <property type="entry name" value="UBC_1"/>
    <property type="match status" value="1"/>
</dbReference>
<evidence type="ECO:0000256" key="5">
    <source>
        <dbReference type="PROSITE-ProRule" id="PRU10133"/>
    </source>
</evidence>